<gene>
    <name evidence="5" type="ORF">A3Q56_00968</name>
</gene>
<dbReference type="PANTHER" id="PTHR10288">
    <property type="entry name" value="KH DOMAIN CONTAINING RNA BINDING PROTEIN"/>
    <property type="match status" value="1"/>
</dbReference>
<dbReference type="GO" id="GO:0003723">
    <property type="term" value="F:RNA binding"/>
    <property type="evidence" value="ECO:0007669"/>
    <property type="project" value="UniProtKB-UniRule"/>
</dbReference>
<evidence type="ECO:0000256" key="3">
    <source>
        <dbReference type="SAM" id="MobiDB-lite"/>
    </source>
</evidence>
<keyword evidence="1" id="KW-0677">Repeat</keyword>
<dbReference type="InterPro" id="IPR004088">
    <property type="entry name" value="KH_dom_type_1"/>
</dbReference>
<dbReference type="Pfam" id="PF00013">
    <property type="entry name" value="KH_1"/>
    <property type="match status" value="2"/>
</dbReference>
<dbReference type="EMBL" id="LWCA01000066">
    <property type="protein sequence ID" value="OAF71255.1"/>
    <property type="molecule type" value="Genomic_DNA"/>
</dbReference>
<feature type="region of interest" description="Disordered" evidence="3">
    <location>
        <begin position="54"/>
        <end position="81"/>
    </location>
</feature>
<feature type="non-terminal residue" evidence="5">
    <location>
        <position position="204"/>
    </location>
</feature>
<evidence type="ECO:0000313" key="5">
    <source>
        <dbReference type="EMBL" id="OAF71255.1"/>
    </source>
</evidence>
<protein>
    <recommendedName>
        <fullName evidence="4">K Homology domain-containing protein</fullName>
    </recommendedName>
</protein>
<feature type="region of interest" description="Disordered" evidence="3">
    <location>
        <begin position="1"/>
        <end position="22"/>
    </location>
</feature>
<comment type="caution">
    <text evidence="5">The sequence shown here is derived from an EMBL/GenBank/DDBJ whole genome shotgun (WGS) entry which is preliminary data.</text>
</comment>
<dbReference type="OrthoDB" id="752362at2759"/>
<reference evidence="5 6" key="1">
    <citation type="submission" date="2016-04" db="EMBL/GenBank/DDBJ databases">
        <title>The genome of Intoshia linei affirms orthonectids as highly simplified spiralians.</title>
        <authorList>
            <person name="Mikhailov K.V."/>
            <person name="Slusarev G.S."/>
            <person name="Nikitin M.A."/>
            <person name="Logacheva M.D."/>
            <person name="Penin A."/>
            <person name="Aleoshin V."/>
            <person name="Panchin Y.V."/>
        </authorList>
    </citation>
    <scope>NUCLEOTIDE SEQUENCE [LARGE SCALE GENOMIC DNA]</scope>
    <source>
        <strain evidence="5">Intl2013</strain>
        <tissue evidence="5">Whole animal</tissue>
    </source>
</reference>
<evidence type="ECO:0000259" key="4">
    <source>
        <dbReference type="SMART" id="SM00322"/>
    </source>
</evidence>
<dbReference type="AlphaFoldDB" id="A0A177BAL5"/>
<keyword evidence="6" id="KW-1185">Reference proteome</keyword>
<dbReference type="Gene3D" id="3.30.1370.10">
    <property type="entry name" value="K Homology domain, type 1"/>
    <property type="match status" value="2"/>
</dbReference>
<evidence type="ECO:0000256" key="1">
    <source>
        <dbReference type="ARBA" id="ARBA00022737"/>
    </source>
</evidence>
<organism evidence="5 6">
    <name type="scientific">Intoshia linei</name>
    <dbReference type="NCBI Taxonomy" id="1819745"/>
    <lineage>
        <taxon>Eukaryota</taxon>
        <taxon>Metazoa</taxon>
        <taxon>Spiralia</taxon>
        <taxon>Lophotrochozoa</taxon>
        <taxon>Mesozoa</taxon>
        <taxon>Orthonectida</taxon>
        <taxon>Rhopaluridae</taxon>
        <taxon>Intoshia</taxon>
    </lineage>
</organism>
<dbReference type="CDD" id="cd22400">
    <property type="entry name" value="KH-I_IGF2BP_rpt1"/>
    <property type="match status" value="1"/>
</dbReference>
<dbReference type="SMART" id="SM00322">
    <property type="entry name" value="KH"/>
    <property type="match status" value="1"/>
</dbReference>
<feature type="domain" description="K Homology" evidence="4">
    <location>
        <begin position="89"/>
        <end position="160"/>
    </location>
</feature>
<proteinExistence type="predicted"/>
<name>A0A177BAL5_9BILA</name>
<sequence length="204" mass="23223">MASPNYSTNFNQQNLKKTETKSKIKKRLNSNLYKSNKINMENGQIYDNVATTTDNIIDDDNSNPDNKKKERPQGRKKHGNYQNRYYNYKGMPLRILVPVEFIGAIYGKGGARIKTITQDSGAKISIDSKENIFYSKKLVSIYGECKECESACFQILNATVEEDFEGDMTLCMLAEDCFCGMIIGKQGRFVNKIRDESNSQIFIS</sequence>
<dbReference type="SUPFAM" id="SSF54791">
    <property type="entry name" value="Eukaryotic type KH-domain (KH-domain type I)"/>
    <property type="match status" value="2"/>
</dbReference>
<accession>A0A177BAL5</accession>
<feature type="compositionally biased region" description="Polar residues" evidence="3">
    <location>
        <begin position="1"/>
        <end position="15"/>
    </location>
</feature>
<dbReference type="InterPro" id="IPR004087">
    <property type="entry name" value="KH_dom"/>
</dbReference>
<dbReference type="InterPro" id="IPR036612">
    <property type="entry name" value="KH_dom_type_1_sf"/>
</dbReference>
<dbReference type="Proteomes" id="UP000078046">
    <property type="component" value="Unassembled WGS sequence"/>
</dbReference>
<evidence type="ECO:0000313" key="6">
    <source>
        <dbReference type="Proteomes" id="UP000078046"/>
    </source>
</evidence>
<dbReference type="PROSITE" id="PS50084">
    <property type="entry name" value="KH_TYPE_1"/>
    <property type="match status" value="2"/>
</dbReference>
<evidence type="ECO:0000256" key="2">
    <source>
        <dbReference type="PROSITE-ProRule" id="PRU00117"/>
    </source>
</evidence>
<keyword evidence="2" id="KW-0694">RNA-binding</keyword>